<name>Q11AM1_CHESB</name>
<dbReference type="PANTHER" id="PTHR43166">
    <property type="entry name" value="AMINO ACID IMPORT ATP-BINDING PROTEIN"/>
    <property type="match status" value="1"/>
</dbReference>
<dbReference type="SMART" id="SM00382">
    <property type="entry name" value="AAA"/>
    <property type="match status" value="1"/>
</dbReference>
<dbReference type="PROSITE" id="PS00211">
    <property type="entry name" value="ABC_TRANSPORTER_1"/>
    <property type="match status" value="1"/>
</dbReference>
<evidence type="ECO:0000313" key="6">
    <source>
        <dbReference type="EMBL" id="ABG65554.1"/>
    </source>
</evidence>
<dbReference type="InterPro" id="IPR017871">
    <property type="entry name" value="ABC_transporter-like_CS"/>
</dbReference>
<dbReference type="KEGG" id="mes:Meso_4528"/>
<dbReference type="SUPFAM" id="SSF52540">
    <property type="entry name" value="P-loop containing nucleoside triphosphate hydrolases"/>
    <property type="match status" value="1"/>
</dbReference>
<dbReference type="Gene3D" id="3.40.50.300">
    <property type="entry name" value="P-loop containing nucleotide triphosphate hydrolases"/>
    <property type="match status" value="1"/>
</dbReference>
<keyword evidence="6" id="KW-0614">Plasmid</keyword>
<dbReference type="InterPro" id="IPR027417">
    <property type="entry name" value="P-loop_NTPase"/>
</dbReference>
<dbReference type="eggNOG" id="COG1126">
    <property type="taxonomic scope" value="Bacteria"/>
</dbReference>
<geneLocation type="plasmid" evidence="6">
    <name>2</name>
</geneLocation>
<protein>
    <submittedName>
        <fullName evidence="6">Amino acid ABC transporter ATP-binding protein, PAAT family</fullName>
    </submittedName>
</protein>
<keyword evidence="3" id="KW-0547">Nucleotide-binding</keyword>
<dbReference type="PANTHER" id="PTHR43166:SF4">
    <property type="entry name" value="PHOSPHONATES IMPORT ATP-BINDING PROTEIN PHNC"/>
    <property type="match status" value="1"/>
</dbReference>
<dbReference type="PROSITE" id="PS50893">
    <property type="entry name" value="ABC_TRANSPORTER_2"/>
    <property type="match status" value="1"/>
</dbReference>
<dbReference type="GO" id="GO:0016887">
    <property type="term" value="F:ATP hydrolysis activity"/>
    <property type="evidence" value="ECO:0007669"/>
    <property type="project" value="InterPro"/>
</dbReference>
<dbReference type="HOGENOM" id="CLU_000604_1_22_5"/>
<keyword evidence="2" id="KW-0813">Transport</keyword>
<feature type="domain" description="ABC transporter" evidence="5">
    <location>
        <begin position="6"/>
        <end position="240"/>
    </location>
</feature>
<dbReference type="GO" id="GO:0005524">
    <property type="term" value="F:ATP binding"/>
    <property type="evidence" value="ECO:0007669"/>
    <property type="project" value="UniProtKB-KW"/>
</dbReference>
<evidence type="ECO:0000256" key="4">
    <source>
        <dbReference type="ARBA" id="ARBA00022840"/>
    </source>
</evidence>
<dbReference type="Pfam" id="PF00005">
    <property type="entry name" value="ABC_tran"/>
    <property type="match status" value="1"/>
</dbReference>
<dbReference type="InterPro" id="IPR003593">
    <property type="entry name" value="AAA+_ATPase"/>
</dbReference>
<dbReference type="InterPro" id="IPR003439">
    <property type="entry name" value="ABC_transporter-like_ATP-bd"/>
</dbReference>
<comment type="similarity">
    <text evidence="1">Belongs to the ABC transporter superfamily.</text>
</comment>
<gene>
    <name evidence="6" type="ordered locus">Meso_4528</name>
</gene>
<dbReference type="InterPro" id="IPR050086">
    <property type="entry name" value="MetN_ABC_transporter-like"/>
</dbReference>
<evidence type="ECO:0000259" key="5">
    <source>
        <dbReference type="PROSITE" id="PS50893"/>
    </source>
</evidence>
<dbReference type="EMBL" id="CP000391">
    <property type="protein sequence ID" value="ABG65554.1"/>
    <property type="molecule type" value="Genomic_DNA"/>
</dbReference>
<proteinExistence type="inferred from homology"/>
<dbReference type="AlphaFoldDB" id="Q11AM1"/>
<organism evidence="6">
    <name type="scientific">Chelativorans sp. (strain BNC1)</name>
    <dbReference type="NCBI Taxonomy" id="266779"/>
    <lineage>
        <taxon>Bacteria</taxon>
        <taxon>Pseudomonadati</taxon>
        <taxon>Pseudomonadota</taxon>
        <taxon>Alphaproteobacteria</taxon>
        <taxon>Hyphomicrobiales</taxon>
        <taxon>Phyllobacteriaceae</taxon>
        <taxon>Chelativorans</taxon>
    </lineage>
</organism>
<accession>Q11AM1</accession>
<reference evidence="6" key="1">
    <citation type="submission" date="2006-06" db="EMBL/GenBank/DDBJ databases">
        <title>Complete sequence of Plasmid 2 of Chelativorans sp. BNC1.</title>
        <authorList>
            <consortium name="US DOE Joint Genome Institute"/>
            <person name="Copeland A."/>
            <person name="Lucas S."/>
            <person name="Lapidus A."/>
            <person name="Barry K."/>
            <person name="Detter J.C."/>
            <person name="Glavina del Rio T."/>
            <person name="Hammon N."/>
            <person name="Israni S."/>
            <person name="Dalin E."/>
            <person name="Tice H."/>
            <person name="Pitluck S."/>
            <person name="Chertkov O."/>
            <person name="Brettin T."/>
            <person name="Bruce D."/>
            <person name="Han C."/>
            <person name="Tapia R."/>
            <person name="Gilna P."/>
            <person name="Schmutz J."/>
            <person name="Larimer F."/>
            <person name="Land M."/>
            <person name="Hauser L."/>
            <person name="Kyrpides N."/>
            <person name="Mikhailova N."/>
            <person name="Richardson P."/>
        </authorList>
    </citation>
    <scope>NUCLEOTIDE SEQUENCE</scope>
    <source>
        <strain evidence="6">BNC1</strain>
        <plasmid evidence="6">2</plasmid>
    </source>
</reference>
<evidence type="ECO:0000256" key="3">
    <source>
        <dbReference type="ARBA" id="ARBA00022741"/>
    </source>
</evidence>
<dbReference type="PIRSF" id="PIRSF039085">
    <property type="entry name" value="ABC_ATPase_HisP"/>
    <property type="match status" value="1"/>
</dbReference>
<sequence length="250" mass="27382">MMVPIITLESVGKSFGSFRALKSVTGEINAGEIVVICGLSGSGKSTLIRCLNGLEAIDEGRIVVDGIDVAARNTDLNQLRRRIGFVFQQYSLFPHLTAIDNVSIGLRRLQRVPTEEARARALVLLERVGLAHRSNYVPAELSGGEQQRVAIARALSMNPPIMLLDEPTSALDPEVVGDVLAILQSLSGTGITIVCVTHEMGFARNVGDWIWFMEDGSLIEKAPPELFFSKPHHPSAQRFISTIWRSHERA</sequence>
<evidence type="ECO:0000256" key="1">
    <source>
        <dbReference type="ARBA" id="ARBA00005417"/>
    </source>
</evidence>
<dbReference type="GO" id="GO:0015424">
    <property type="term" value="F:ABC-type amino acid transporter activity"/>
    <property type="evidence" value="ECO:0007669"/>
    <property type="project" value="InterPro"/>
</dbReference>
<evidence type="ECO:0000256" key="2">
    <source>
        <dbReference type="ARBA" id="ARBA00022448"/>
    </source>
</evidence>
<keyword evidence="4 6" id="KW-0067">ATP-binding</keyword>
<dbReference type="InterPro" id="IPR030679">
    <property type="entry name" value="ABC_ATPase_HisP-typ"/>
</dbReference>
<dbReference type="CDD" id="cd03262">
    <property type="entry name" value="ABC_HisP_GlnQ"/>
    <property type="match status" value="1"/>
</dbReference>